<dbReference type="Proteomes" id="UP000285084">
    <property type="component" value="Unassembled WGS sequence"/>
</dbReference>
<organism evidence="1 2">
    <name type="scientific">Fusarium oxysporum</name>
    <name type="common">Fusarium vascular wilt</name>
    <dbReference type="NCBI Taxonomy" id="5507"/>
    <lineage>
        <taxon>Eukaryota</taxon>
        <taxon>Fungi</taxon>
        <taxon>Dikarya</taxon>
        <taxon>Ascomycota</taxon>
        <taxon>Pezizomycotina</taxon>
        <taxon>Sordariomycetes</taxon>
        <taxon>Hypocreomycetidae</taxon>
        <taxon>Hypocreales</taxon>
        <taxon>Nectriaceae</taxon>
        <taxon>Fusarium</taxon>
        <taxon>Fusarium oxysporum species complex</taxon>
    </lineage>
</organism>
<dbReference type="VEuPathDB" id="FungiDB:FOZG_16870"/>
<evidence type="ECO:0008006" key="3">
    <source>
        <dbReference type="Google" id="ProtNLM"/>
    </source>
</evidence>
<sequence>MPMDRQQYPRLHGLAVEFVEKRGPQYHKAFNSSNAVFDPVADAQAISNALLEPPPRQLPPRLVSMTFWNLVFPKAMERLQQCPAIHKNDKYHIRNSTNWSEVQTTLLSAKDAYDGRNHEGRIGRATGKVKEMRRIIMDKSAVPLQQAAKFVPDIEIASPIVGSVKVLLEAYRTAAKLREDVSNGFENLCDTFADIDFITTRFANDKNIIQAAESLVFAILKATEYAIGFYTSHQVVRALKATTMGELYQHRLVDSLKEISDCKASLDNEGKKSESYFNQSSQQRDAIFGIMTLDSVNQLYRMLDQLSEVGIFRTGNVVT</sequence>
<dbReference type="EMBL" id="MRCX01000598">
    <property type="protein sequence ID" value="RKK62993.1"/>
    <property type="molecule type" value="Genomic_DNA"/>
</dbReference>
<dbReference type="AlphaFoldDB" id="A0A420M9Q0"/>
<evidence type="ECO:0000313" key="1">
    <source>
        <dbReference type="EMBL" id="RKK62993.1"/>
    </source>
</evidence>
<dbReference type="VEuPathDB" id="FungiDB:FOXG_17143"/>
<accession>A0A420M9Q0</accession>
<protein>
    <recommendedName>
        <fullName evidence="3">Fungal STAND N-terminal Goodbye domain-containing protein</fullName>
    </recommendedName>
</protein>
<dbReference type="PANTHER" id="PTHR40619">
    <property type="entry name" value="FUNGAL STAND N-TERMINAL GOODBYE DOMAIN-CONTAINING PROTEIN"/>
    <property type="match status" value="1"/>
</dbReference>
<evidence type="ECO:0000313" key="2">
    <source>
        <dbReference type="Proteomes" id="UP000285084"/>
    </source>
</evidence>
<reference evidence="1 2" key="1">
    <citation type="journal article" date="2018" name="Sci. Rep.">
        <title>Characterisation of pathogen-specific regions and novel effector candidates in Fusarium oxysporum f. sp. cepae.</title>
        <authorList>
            <person name="Armitage A.D."/>
            <person name="Taylor A."/>
            <person name="Sobczyk M.K."/>
            <person name="Baxter L."/>
            <person name="Greenfield B.P."/>
            <person name="Bates H.J."/>
            <person name="Wilson F."/>
            <person name="Jackson A.C."/>
            <person name="Ott S."/>
            <person name="Harrison R.J."/>
            <person name="Clarkson J.P."/>
        </authorList>
    </citation>
    <scope>NUCLEOTIDE SEQUENCE [LARGE SCALE GENOMIC DNA]</scope>
    <source>
        <strain evidence="1 2">Fo_A13</strain>
    </source>
</reference>
<dbReference type="PANTHER" id="PTHR40619:SF3">
    <property type="entry name" value="FUNGAL STAND N-TERMINAL GOODBYE DOMAIN-CONTAINING PROTEIN"/>
    <property type="match status" value="1"/>
</dbReference>
<comment type="caution">
    <text evidence="1">The sequence shown here is derived from an EMBL/GenBank/DDBJ whole genome shotgun (WGS) entry which is preliminary data.</text>
</comment>
<name>A0A420M9Q0_FUSOX</name>
<gene>
    <name evidence="1" type="ORF">BFJ69_g16951</name>
</gene>
<dbReference type="VEuPathDB" id="FungiDB:FOMG_15030"/>
<proteinExistence type="predicted"/>